<dbReference type="EMBL" id="HBIN01008566">
    <property type="protein sequence ID" value="CAE0436086.1"/>
    <property type="molecule type" value="Transcribed_RNA"/>
</dbReference>
<feature type="compositionally biased region" description="Basic and acidic residues" evidence="1">
    <location>
        <begin position="11"/>
        <end position="25"/>
    </location>
</feature>
<protein>
    <submittedName>
        <fullName evidence="2">Uncharacterized protein</fullName>
    </submittedName>
</protein>
<reference evidence="2" key="1">
    <citation type="submission" date="2021-01" db="EMBL/GenBank/DDBJ databases">
        <authorList>
            <person name="Corre E."/>
            <person name="Pelletier E."/>
            <person name="Niang G."/>
            <person name="Scheremetjew M."/>
            <person name="Finn R."/>
            <person name="Kale V."/>
            <person name="Holt S."/>
            <person name="Cochrane G."/>
            <person name="Meng A."/>
            <person name="Brown T."/>
            <person name="Cohen L."/>
        </authorList>
    </citation>
    <scope>NUCLEOTIDE SEQUENCE</scope>
    <source>
        <strain evidence="2">GSBS06</strain>
    </source>
</reference>
<feature type="region of interest" description="Disordered" evidence="1">
    <location>
        <begin position="1"/>
        <end position="25"/>
    </location>
</feature>
<proteinExistence type="predicted"/>
<feature type="region of interest" description="Disordered" evidence="1">
    <location>
        <begin position="249"/>
        <end position="282"/>
    </location>
</feature>
<gene>
    <name evidence="2" type="ORF">ASTO00021_LOCUS6358</name>
</gene>
<evidence type="ECO:0000313" key="2">
    <source>
        <dbReference type="EMBL" id="CAE0436086.1"/>
    </source>
</evidence>
<name>A0A7S3LML7_9STRA</name>
<sequence>METFTGKRGRDKTGEKDSESWSDRKKTSLEVFKQNISRTIEKDEQGNIQTKIDASGILTPKCFNEWLNTRVSMPKHPEGSFRRTLTAHVRGSDQRSPFSPEEEVAILKLLRGPYPFEKVFENSNNDSNVNKSIGRNGFRSLGYHEKRSGKFGDNLFKKKLHIRNVKNPASSTVETNVDIANGNTNGAFVNGFNENENVNEEHFEIPSFEFKELDVRHRVNYSNSSLGLINNVFDEHRYRNGEILYNTNHQSINSPDAVDFSTLDDTETESELHTSSDDSSDIRQYLGNEKGSMNQRYGGSGTGIHANTGQIQQCTSPNDFEATLCTLLHTKAQADQNADRLQPCQRRRPEEEKARIKRKKVVNIRRQLGALISVVSQPSENAAILRRAFMPFLSQLSKAQLGKIFGSFDAYGQFLSPSSVSSLCMALGSNDIRCSLEFLMPKNMSFVNDLPVGRCLLDLRRGQVVDSDAIQRKIMRGDPAKVSCGRLERNVSFAYARLCTQTYVAKSITLEAGETLWCRQYCYNLAGEPRWYFCRVTVLRKGWLLQFETQDVTELRWMQMLNRKPLLDEIRVNPY</sequence>
<accession>A0A7S3LML7</accession>
<evidence type="ECO:0000256" key="1">
    <source>
        <dbReference type="SAM" id="MobiDB-lite"/>
    </source>
</evidence>
<organism evidence="2">
    <name type="scientific">Aplanochytrium stocchinoi</name>
    <dbReference type="NCBI Taxonomy" id="215587"/>
    <lineage>
        <taxon>Eukaryota</taxon>
        <taxon>Sar</taxon>
        <taxon>Stramenopiles</taxon>
        <taxon>Bigyra</taxon>
        <taxon>Labyrinthulomycetes</taxon>
        <taxon>Thraustochytrida</taxon>
        <taxon>Thraustochytriidae</taxon>
        <taxon>Aplanochytrium</taxon>
    </lineage>
</organism>
<dbReference type="AlphaFoldDB" id="A0A7S3LML7"/>